<dbReference type="GO" id="GO:0006355">
    <property type="term" value="P:regulation of DNA-templated transcription"/>
    <property type="evidence" value="ECO:0007669"/>
    <property type="project" value="InterPro"/>
</dbReference>
<dbReference type="InterPro" id="IPR016032">
    <property type="entry name" value="Sig_transdc_resp-reg_C-effctor"/>
</dbReference>
<dbReference type="SUPFAM" id="SSF46894">
    <property type="entry name" value="C-terminal effector domain of the bipartite response regulators"/>
    <property type="match status" value="1"/>
</dbReference>
<dbReference type="EMBL" id="VUMZ01000004">
    <property type="protein sequence ID" value="MST51804.1"/>
    <property type="molecule type" value="Genomic_DNA"/>
</dbReference>
<dbReference type="PANTHER" id="PTHR35807">
    <property type="entry name" value="TRANSCRIPTIONAL REGULATOR REDD-RELATED"/>
    <property type="match status" value="1"/>
</dbReference>
<dbReference type="Proteomes" id="UP000474676">
    <property type="component" value="Unassembled WGS sequence"/>
</dbReference>
<proteinExistence type="predicted"/>
<dbReference type="InterPro" id="IPR011990">
    <property type="entry name" value="TPR-like_helical_dom_sf"/>
</dbReference>
<evidence type="ECO:0000259" key="2">
    <source>
        <dbReference type="SMART" id="SM01043"/>
    </source>
</evidence>
<dbReference type="InterPro" id="IPR051677">
    <property type="entry name" value="AfsR-DnrI-RedD_regulator"/>
</dbReference>
<dbReference type="SUPFAM" id="SSF48452">
    <property type="entry name" value="TPR-like"/>
    <property type="match status" value="1"/>
</dbReference>
<gene>
    <name evidence="3" type="ORF">FYJ64_05690</name>
</gene>
<reference evidence="3 4" key="1">
    <citation type="submission" date="2019-08" db="EMBL/GenBank/DDBJ databases">
        <title>In-depth cultivation of the pig gut microbiome towards novel bacterial diversity and tailored functional studies.</title>
        <authorList>
            <person name="Wylensek D."/>
            <person name="Hitch T.C.A."/>
            <person name="Clavel T."/>
        </authorList>
    </citation>
    <scope>NUCLEOTIDE SEQUENCE [LARGE SCALE GENOMIC DNA]</scope>
    <source>
        <strain evidence="3 4">WCA-MUC-591-APC-3H</strain>
    </source>
</reference>
<dbReference type="SMART" id="SM01043">
    <property type="entry name" value="BTAD"/>
    <property type="match status" value="1"/>
</dbReference>
<feature type="domain" description="Bacterial transcriptional activator" evidence="2">
    <location>
        <begin position="113"/>
        <end position="246"/>
    </location>
</feature>
<dbReference type="InterPro" id="IPR005158">
    <property type="entry name" value="BTAD"/>
</dbReference>
<evidence type="ECO:0000313" key="3">
    <source>
        <dbReference type="EMBL" id="MST51804.1"/>
    </source>
</evidence>
<dbReference type="Gene3D" id="1.10.10.10">
    <property type="entry name" value="Winged helix-like DNA-binding domain superfamily/Winged helix DNA-binding domain"/>
    <property type="match status" value="1"/>
</dbReference>
<organism evidence="3 4">
    <name type="scientific">Hornefia butyriciproducens</name>
    <dbReference type="NCBI Taxonomy" id="2652293"/>
    <lineage>
        <taxon>Bacteria</taxon>
        <taxon>Bacillati</taxon>
        <taxon>Bacillota</taxon>
        <taxon>Clostridia</taxon>
        <taxon>Peptostreptococcales</taxon>
        <taxon>Anaerovoracaceae</taxon>
        <taxon>Hornefia</taxon>
    </lineage>
</organism>
<feature type="compositionally biased region" description="Polar residues" evidence="1">
    <location>
        <begin position="413"/>
        <end position="428"/>
    </location>
</feature>
<feature type="region of interest" description="Disordered" evidence="1">
    <location>
        <begin position="408"/>
        <end position="428"/>
    </location>
</feature>
<name>A0A6L5Y4R2_9FIRM</name>
<dbReference type="Gene3D" id="1.25.40.10">
    <property type="entry name" value="Tetratricopeptide repeat domain"/>
    <property type="match status" value="1"/>
</dbReference>
<accession>A0A6L5Y4R2</accession>
<dbReference type="InterPro" id="IPR036388">
    <property type="entry name" value="WH-like_DNA-bd_sf"/>
</dbReference>
<protein>
    <recommendedName>
        <fullName evidence="2">Bacterial transcriptional activator domain-containing protein</fullName>
    </recommendedName>
</protein>
<dbReference type="Pfam" id="PF03704">
    <property type="entry name" value="BTAD"/>
    <property type="match status" value="1"/>
</dbReference>
<dbReference type="GO" id="GO:0003677">
    <property type="term" value="F:DNA binding"/>
    <property type="evidence" value="ECO:0007669"/>
    <property type="project" value="InterPro"/>
</dbReference>
<evidence type="ECO:0000256" key="1">
    <source>
        <dbReference type="SAM" id="MobiDB-lite"/>
    </source>
</evidence>
<dbReference type="AlphaFoldDB" id="A0A6L5Y4R2"/>
<comment type="caution">
    <text evidence="3">The sequence shown here is derived from an EMBL/GenBank/DDBJ whole genome shotgun (WGS) entry which is preliminary data.</text>
</comment>
<dbReference type="RefSeq" id="WP_154574246.1">
    <property type="nucleotide sequence ID" value="NZ_VUMZ01000004.1"/>
</dbReference>
<evidence type="ECO:0000313" key="4">
    <source>
        <dbReference type="Proteomes" id="UP000474676"/>
    </source>
</evidence>
<dbReference type="GeneID" id="303114811"/>
<sequence>MKLSDVLKIQILGGFRVSCGDKVIGTGMARGNARKMWLLFGYLLMNYDRAVGQKELIDVLWYGTEVVNPTNSLKVLVFKLRRELDSLGFRPGGEIIQSAYGTYFFNNEIPHEIDALEFEKLVETASGGARSEDERMELLYRALSLYKGDVSEMAEGHPWLTALRTRFGTLYRDAVTKLRTILTGRGEYQKVVSVCNDALMRQPDEEVYFYYLISAYVAMGNYSAASEMYSRVKTLSRGESTHEQDLNPAEDVFLAAARLSQSGMPERDLSPGELTSDLEEKLDYVSGFFVEYDDFRQIYRMVARQLGQAIGIARLSVYSLKLREGAKASEEEKQVHLRILENAIAFMLHYKTVFTRSGPTQYAVLLIDVSEEDALDFTDKVREYFETHRQNQDFSISHGMDVLESAHIRQQKRMNGTNSSVGMKTGSR</sequence>
<dbReference type="PANTHER" id="PTHR35807:SF2">
    <property type="entry name" value="TRANSCRIPTIONAL ACTIVATOR DOMAIN"/>
    <property type="match status" value="1"/>
</dbReference>
<keyword evidence="4" id="KW-1185">Reference proteome</keyword>